<name>A0ABQ6UH09_9ACTN</name>
<feature type="non-terminal residue" evidence="1">
    <location>
        <position position="43"/>
    </location>
</feature>
<reference evidence="1 2" key="1">
    <citation type="submission" date="2019-09" db="EMBL/GenBank/DDBJ databases">
        <title>High taxonomic diversity of Micromonospora strains isolated from Medicago sativa nodules in different geographical locations.</title>
        <authorList>
            <person name="Martinez-Hidalgo P."/>
            <person name="Flores-Felix J.D."/>
            <person name="Velazquez E."/>
            <person name="Brau L."/>
            <person name="Trujillo M.E."/>
            <person name="Martinez-Molina E."/>
        </authorList>
    </citation>
    <scope>NUCLEOTIDE SEQUENCE [LARGE SCALE GENOMIC DNA]</scope>
    <source>
        <strain evidence="1 2">ALFB5</strain>
    </source>
</reference>
<dbReference type="PROSITE" id="PS51318">
    <property type="entry name" value="TAT"/>
    <property type="match status" value="1"/>
</dbReference>
<dbReference type="NCBIfam" id="TIGR01409">
    <property type="entry name" value="TAT_signal_seq"/>
    <property type="match status" value="1"/>
</dbReference>
<gene>
    <name evidence="1" type="ORF">F6X54_16490</name>
</gene>
<protein>
    <submittedName>
        <fullName evidence="1">Twin-arginine translocation signal domain-containing protein</fullName>
    </submittedName>
</protein>
<evidence type="ECO:0000313" key="2">
    <source>
        <dbReference type="Proteomes" id="UP000471364"/>
    </source>
</evidence>
<evidence type="ECO:0000313" key="1">
    <source>
        <dbReference type="EMBL" id="KAB1111425.1"/>
    </source>
</evidence>
<dbReference type="RefSeq" id="WP_151013401.1">
    <property type="nucleotide sequence ID" value="NZ_WAAR01000068.1"/>
</dbReference>
<organism evidence="1 2">
    <name type="scientific">Micromonospora aurantiaca</name>
    <name type="common">nom. illeg.</name>
    <dbReference type="NCBI Taxonomy" id="47850"/>
    <lineage>
        <taxon>Bacteria</taxon>
        <taxon>Bacillati</taxon>
        <taxon>Actinomycetota</taxon>
        <taxon>Actinomycetes</taxon>
        <taxon>Micromonosporales</taxon>
        <taxon>Micromonosporaceae</taxon>
        <taxon>Micromonospora</taxon>
    </lineage>
</organism>
<dbReference type="EMBL" id="WAAR01000068">
    <property type="protein sequence ID" value="KAB1111425.1"/>
    <property type="molecule type" value="Genomic_DNA"/>
</dbReference>
<comment type="caution">
    <text evidence="1">The sequence shown here is derived from an EMBL/GenBank/DDBJ whole genome shotgun (WGS) entry which is preliminary data.</text>
</comment>
<accession>A0ABQ6UH09</accession>
<keyword evidence="2" id="KW-1185">Reference proteome</keyword>
<dbReference type="Proteomes" id="UP000471364">
    <property type="component" value="Unassembled WGS sequence"/>
</dbReference>
<dbReference type="InterPro" id="IPR006311">
    <property type="entry name" value="TAT_signal"/>
</dbReference>
<sequence>MGNHETAEGRPTRSSRRTFLTASAAATAAAVATPLTAAPVAAA</sequence>
<proteinExistence type="predicted"/>
<dbReference type="InterPro" id="IPR019546">
    <property type="entry name" value="TAT_signal_bac_arc"/>
</dbReference>